<sequence length="410" mass="44231">MRRIAIVGAGQAGLQLALGLRSEGYEVTVVSARTAEEIRSGQVLSTQVMFGPALALERAAGLHLWEEQAPWIDGLDLCYAAEPGTPTLSFSAPFDGAAQSVDQRLKMAGWLELFEERGGRVEHRAVPADGLGPLAAEYDLTLVAAGRGGLAEVFTRDERHSPYEAPQRTLACVYLHGVTAPERHPDAVGPRMRVLATPGAGECIVMPALTLSGPCDILLWEATPGGPYDCWQDRPGAQALAKRSLELMRTYAPWEYERFAAAEPTDPQAVLFGSITPAVRHPVAEVAPGSYVLGMADTVVVNDPIAGQGANNAAHCAASYLRSITDHGDRRFDRPWMQRAFAAFWERARHASAFSNAMLAPPEHVARALNAASRHAEVAHRFANVYVDPFDAPEWIMDADRTEAYLAAGG</sequence>
<dbReference type="EMBL" id="LGUT01002706">
    <property type="protein sequence ID" value="KOG86642.1"/>
    <property type="molecule type" value="Genomic_DNA"/>
</dbReference>
<evidence type="ECO:0000313" key="2">
    <source>
        <dbReference type="EMBL" id="KOG86642.1"/>
    </source>
</evidence>
<dbReference type="Proteomes" id="UP000037020">
    <property type="component" value="Unassembled WGS sequence"/>
</dbReference>
<accession>A0ABR5IZQ1</accession>
<evidence type="ECO:0000313" key="3">
    <source>
        <dbReference type="Proteomes" id="UP000037020"/>
    </source>
</evidence>
<keyword evidence="3" id="KW-1185">Reference proteome</keyword>
<proteinExistence type="predicted"/>
<dbReference type="Gene3D" id="3.50.50.60">
    <property type="entry name" value="FAD/NAD(P)-binding domain"/>
    <property type="match status" value="3"/>
</dbReference>
<feature type="non-terminal residue" evidence="2">
    <location>
        <position position="410"/>
    </location>
</feature>
<dbReference type="Pfam" id="PF17885">
    <property type="entry name" value="Smoa_sbd"/>
    <property type="match status" value="1"/>
</dbReference>
<comment type="caution">
    <text evidence="2">The sequence shown here is derived from an EMBL/GenBank/DDBJ whole genome shotgun (WGS) entry which is preliminary data.</text>
</comment>
<dbReference type="InterPro" id="IPR041654">
    <property type="entry name" value="StyA_sbd"/>
</dbReference>
<dbReference type="SUPFAM" id="SSF51905">
    <property type="entry name" value="FAD/NAD(P)-binding domain"/>
    <property type="match status" value="1"/>
</dbReference>
<organism evidence="2 3">
    <name type="scientific">Streptomyces varsoviensis</name>
    <dbReference type="NCBI Taxonomy" id="67373"/>
    <lineage>
        <taxon>Bacteria</taxon>
        <taxon>Bacillati</taxon>
        <taxon>Actinomycetota</taxon>
        <taxon>Actinomycetes</taxon>
        <taxon>Kitasatosporales</taxon>
        <taxon>Streptomycetaceae</taxon>
        <taxon>Streptomyces</taxon>
    </lineage>
</organism>
<gene>
    <name evidence="2" type="ORF">ADK38_29880</name>
</gene>
<dbReference type="InterPro" id="IPR036188">
    <property type="entry name" value="FAD/NAD-bd_sf"/>
</dbReference>
<evidence type="ECO:0000259" key="1">
    <source>
        <dbReference type="Pfam" id="PF17885"/>
    </source>
</evidence>
<reference evidence="2 3" key="1">
    <citation type="submission" date="2015-07" db="EMBL/GenBank/DDBJ databases">
        <authorList>
            <person name="Ju K.-S."/>
            <person name="Doroghazi J.R."/>
            <person name="Metcalf W.W."/>
        </authorList>
    </citation>
    <scope>NUCLEOTIDE SEQUENCE [LARGE SCALE GENOMIC DNA]</scope>
    <source>
        <strain evidence="2 3">NRRL B-3589</strain>
    </source>
</reference>
<protein>
    <submittedName>
        <fullName evidence="2">Oxygenase</fullName>
    </submittedName>
</protein>
<name>A0ABR5IZQ1_9ACTN</name>
<dbReference type="PRINTS" id="PR00420">
    <property type="entry name" value="RNGMNOXGNASE"/>
</dbReference>
<feature type="domain" description="Styrene monooxygenase StyA putative substrate binding" evidence="1">
    <location>
        <begin position="146"/>
        <end position="258"/>
    </location>
</feature>